<dbReference type="VEuPathDB" id="FungiDB:I7I51_04459"/>
<dbReference type="InterPro" id="IPR023214">
    <property type="entry name" value="HAD_sf"/>
</dbReference>
<reference evidence="1" key="1">
    <citation type="submission" date="2021-01" db="EMBL/GenBank/DDBJ databases">
        <title>Chromosome-level genome assembly of a human fungal pathogen reveals clustering of transcriptionally co-regulated genes.</title>
        <authorList>
            <person name="Voorhies M."/>
            <person name="Cohen S."/>
            <person name="Shea T.P."/>
            <person name="Petrus S."/>
            <person name="Munoz J.F."/>
            <person name="Poplawski S."/>
            <person name="Goldman W.E."/>
            <person name="Michael T."/>
            <person name="Cuomo C.A."/>
            <person name="Sil A."/>
            <person name="Beyhan S."/>
        </authorList>
    </citation>
    <scope>NUCLEOTIDE SEQUENCE</scope>
    <source>
        <strain evidence="1">WU24</strain>
    </source>
</reference>
<sequence>MAEAAAVYPPLEARPLKNTICLFDVDKTLTPARGVSLCAFSPSILSSLDFYSISLCGKVSCSIPMTNIFRALCIIQTVAPEMLQLLSQLRHKCAIGFVSCGHPQSILQRILTAL</sequence>
<proteinExistence type="predicted"/>
<dbReference type="EMBL" id="CP069111">
    <property type="protein sequence ID" value="QSS62282.1"/>
    <property type="molecule type" value="Genomic_DNA"/>
</dbReference>
<evidence type="ECO:0000313" key="1">
    <source>
        <dbReference type="EMBL" id="QSS62282.1"/>
    </source>
</evidence>
<name>A0A8A1MCP6_AJECA</name>
<gene>
    <name evidence="1" type="ORF">I7I51_04459</name>
</gene>
<dbReference type="OrthoDB" id="10264771at2759"/>
<dbReference type="Gene3D" id="3.40.50.1000">
    <property type="entry name" value="HAD superfamily/HAD-like"/>
    <property type="match status" value="1"/>
</dbReference>
<accession>A0A8A1MCP6</accession>
<organism evidence="1 2">
    <name type="scientific">Ajellomyces capsulatus</name>
    <name type="common">Darling's disease fungus</name>
    <name type="synonym">Histoplasma capsulatum</name>
    <dbReference type="NCBI Taxonomy" id="5037"/>
    <lineage>
        <taxon>Eukaryota</taxon>
        <taxon>Fungi</taxon>
        <taxon>Dikarya</taxon>
        <taxon>Ascomycota</taxon>
        <taxon>Pezizomycotina</taxon>
        <taxon>Eurotiomycetes</taxon>
        <taxon>Eurotiomycetidae</taxon>
        <taxon>Onygenales</taxon>
        <taxon>Ajellomycetaceae</taxon>
        <taxon>Histoplasma</taxon>
    </lineage>
</organism>
<dbReference type="Proteomes" id="UP000663671">
    <property type="component" value="Chromosome 5"/>
</dbReference>
<evidence type="ECO:0000313" key="2">
    <source>
        <dbReference type="Proteomes" id="UP000663671"/>
    </source>
</evidence>
<protein>
    <submittedName>
        <fullName evidence="1">Phosphomannomutase</fullName>
    </submittedName>
</protein>
<dbReference type="AlphaFoldDB" id="A0A8A1MCP6"/>